<dbReference type="InterPro" id="IPR001296">
    <property type="entry name" value="Glyco_trans_1"/>
</dbReference>
<dbReference type="Pfam" id="PF00534">
    <property type="entry name" value="Glycos_transf_1"/>
    <property type="match status" value="1"/>
</dbReference>
<evidence type="ECO:0000313" key="3">
    <source>
        <dbReference type="EMBL" id="OGK01324.1"/>
    </source>
</evidence>
<accession>A0A1F7F3S9</accession>
<dbReference type="SUPFAM" id="SSF53756">
    <property type="entry name" value="UDP-Glycosyltransferase/glycogen phosphorylase"/>
    <property type="match status" value="1"/>
</dbReference>
<dbReference type="PANTHER" id="PTHR45947">
    <property type="entry name" value="SULFOQUINOVOSYL TRANSFERASE SQD2"/>
    <property type="match status" value="1"/>
</dbReference>
<reference evidence="3 4" key="1">
    <citation type="journal article" date="2016" name="Nat. Commun.">
        <title>Thousands of microbial genomes shed light on interconnected biogeochemical processes in an aquifer system.</title>
        <authorList>
            <person name="Anantharaman K."/>
            <person name="Brown C.T."/>
            <person name="Hug L.A."/>
            <person name="Sharon I."/>
            <person name="Castelle C.J."/>
            <person name="Probst A.J."/>
            <person name="Thomas B.C."/>
            <person name="Singh A."/>
            <person name="Wilkins M.J."/>
            <person name="Karaoz U."/>
            <person name="Brodie E.L."/>
            <person name="Williams K.H."/>
            <person name="Hubbard S.S."/>
            <person name="Banfield J.F."/>
        </authorList>
    </citation>
    <scope>NUCLEOTIDE SEQUENCE [LARGE SCALE GENOMIC DNA]</scope>
</reference>
<feature type="domain" description="Glycosyl transferase family 1" evidence="1">
    <location>
        <begin position="217"/>
        <end position="382"/>
    </location>
</feature>
<name>A0A1F7F3S9_UNCRA</name>
<dbReference type="Pfam" id="PF13439">
    <property type="entry name" value="Glyco_transf_4"/>
    <property type="match status" value="1"/>
</dbReference>
<dbReference type="InterPro" id="IPR028098">
    <property type="entry name" value="Glyco_trans_4-like_N"/>
</dbReference>
<evidence type="ECO:0008006" key="5">
    <source>
        <dbReference type="Google" id="ProtNLM"/>
    </source>
</evidence>
<gene>
    <name evidence="3" type="ORF">A2519_13060</name>
</gene>
<dbReference type="EMBL" id="MFYX01000127">
    <property type="protein sequence ID" value="OGK01324.1"/>
    <property type="molecule type" value="Genomic_DNA"/>
</dbReference>
<dbReference type="Gene3D" id="3.40.50.2000">
    <property type="entry name" value="Glycogen Phosphorylase B"/>
    <property type="match status" value="2"/>
</dbReference>
<sequence>MNICFISREYPPQTGWGGIGTYTRIIAQALAARGHAVHVIAVSNTGSAFEYADHAVHAVHVHRVLPLPFPLPQGKALYRFRQAARAFAFNTLVRLSWAKAAGEKYRELAKTKNFDIVESAECGAEAFYVKPRDGARLVIRLHTPWSMAAKLDRIDEGRFDTWLTGYFERKTALRAHGVSSPTQALASILRKQWGLSRIVCYPNPLDADSFSAPALPGNYIIYTGRVERRKGVHLLVQAYGMLIKKGIDMPGLLLVGAPFGGIAGQGPYEESIERLIDSLGVREKITWIKKADRDEVVRKLPGACMAVFPSLWENFPYACLEAMAAGLPVVASRCGGYEEIIEEGRSGVLAAPGNAEDLTQCIERMITDTCLAQTCGQGGRERVRVLCNTDAVVLRTEQLYGECAHG</sequence>
<dbReference type="PANTHER" id="PTHR45947:SF3">
    <property type="entry name" value="SULFOQUINOVOSYL TRANSFERASE SQD2"/>
    <property type="match status" value="1"/>
</dbReference>
<dbReference type="Proteomes" id="UP000179243">
    <property type="component" value="Unassembled WGS sequence"/>
</dbReference>
<evidence type="ECO:0000259" key="2">
    <source>
        <dbReference type="Pfam" id="PF13439"/>
    </source>
</evidence>
<comment type="caution">
    <text evidence="3">The sequence shown here is derived from an EMBL/GenBank/DDBJ whole genome shotgun (WGS) entry which is preliminary data.</text>
</comment>
<feature type="domain" description="Glycosyltransferase subfamily 4-like N-terminal" evidence="2">
    <location>
        <begin position="16"/>
        <end position="208"/>
    </location>
</feature>
<proteinExistence type="predicted"/>
<dbReference type="AlphaFoldDB" id="A0A1F7F3S9"/>
<organism evidence="3 4">
    <name type="scientific">Candidatus Raymondbacteria bacterium RIFOXYD12_FULL_49_13</name>
    <dbReference type="NCBI Taxonomy" id="1817890"/>
    <lineage>
        <taxon>Bacteria</taxon>
        <taxon>Raymondiibacteriota</taxon>
    </lineage>
</organism>
<protein>
    <recommendedName>
        <fullName evidence="5">Glycosyltransferase subfamily 4-like N-terminal domain-containing protein</fullName>
    </recommendedName>
</protein>
<dbReference type="CDD" id="cd03801">
    <property type="entry name" value="GT4_PimA-like"/>
    <property type="match status" value="1"/>
</dbReference>
<dbReference type="GO" id="GO:0016757">
    <property type="term" value="F:glycosyltransferase activity"/>
    <property type="evidence" value="ECO:0007669"/>
    <property type="project" value="InterPro"/>
</dbReference>
<evidence type="ECO:0000313" key="4">
    <source>
        <dbReference type="Proteomes" id="UP000179243"/>
    </source>
</evidence>
<evidence type="ECO:0000259" key="1">
    <source>
        <dbReference type="Pfam" id="PF00534"/>
    </source>
</evidence>
<dbReference type="InterPro" id="IPR050194">
    <property type="entry name" value="Glycosyltransferase_grp1"/>
</dbReference>